<reference evidence="1" key="1">
    <citation type="submission" date="2020-01" db="EMBL/GenBank/DDBJ databases">
        <authorList>
            <consortium name="DOE Joint Genome Institute"/>
            <person name="Haridas S."/>
            <person name="Albert R."/>
            <person name="Binder M."/>
            <person name="Bloem J."/>
            <person name="Labutti K."/>
            <person name="Salamov A."/>
            <person name="Andreopoulos B."/>
            <person name="Baker S.E."/>
            <person name="Barry K."/>
            <person name="Bills G."/>
            <person name="Bluhm B.H."/>
            <person name="Cannon C."/>
            <person name="Castanera R."/>
            <person name="Culley D.E."/>
            <person name="Daum C."/>
            <person name="Ezra D."/>
            <person name="Gonzalez J.B."/>
            <person name="Henrissat B."/>
            <person name="Kuo A."/>
            <person name="Liang C."/>
            <person name="Lipzen A."/>
            <person name="Lutzoni F."/>
            <person name="Magnuson J."/>
            <person name="Mondo S."/>
            <person name="Nolan M."/>
            <person name="Ohm R."/>
            <person name="Pangilinan J."/>
            <person name="Park H.-J."/>
            <person name="Ramirez L."/>
            <person name="Alfaro M."/>
            <person name="Sun H."/>
            <person name="Tritt A."/>
            <person name="Yoshinaga Y."/>
            <person name="Zwiers L.-H."/>
            <person name="Turgeon B.G."/>
            <person name="Goodwin S.B."/>
            <person name="Spatafora J.W."/>
            <person name="Crous P.W."/>
            <person name="Grigoriev I.V."/>
        </authorList>
    </citation>
    <scope>NUCLEOTIDE SEQUENCE</scope>
    <source>
        <strain evidence="1">IPT5</strain>
    </source>
</reference>
<protein>
    <submittedName>
        <fullName evidence="1">Uncharacterized protein</fullName>
    </submittedName>
</protein>
<evidence type="ECO:0000313" key="2">
    <source>
        <dbReference type="Proteomes" id="UP000799423"/>
    </source>
</evidence>
<sequence>MQSRLAARLTIVEFVSPRPGSAVHMVYRCWPEAGQWRRRYSKRVCCCRLPLLALYPICSKLQ</sequence>
<dbReference type="AlphaFoldDB" id="A0A6A7AUL8"/>
<keyword evidence="2" id="KW-1185">Reference proteome</keyword>
<evidence type="ECO:0000313" key="1">
    <source>
        <dbReference type="EMBL" id="KAF2846991.1"/>
    </source>
</evidence>
<proteinExistence type="predicted"/>
<name>A0A6A7AUL8_9PLEO</name>
<accession>A0A6A7AUL8</accession>
<organism evidence="1 2">
    <name type="scientific">Plenodomus tracheiphilus IPT5</name>
    <dbReference type="NCBI Taxonomy" id="1408161"/>
    <lineage>
        <taxon>Eukaryota</taxon>
        <taxon>Fungi</taxon>
        <taxon>Dikarya</taxon>
        <taxon>Ascomycota</taxon>
        <taxon>Pezizomycotina</taxon>
        <taxon>Dothideomycetes</taxon>
        <taxon>Pleosporomycetidae</taxon>
        <taxon>Pleosporales</taxon>
        <taxon>Pleosporineae</taxon>
        <taxon>Leptosphaeriaceae</taxon>
        <taxon>Plenodomus</taxon>
    </lineage>
</organism>
<gene>
    <name evidence="1" type="ORF">T440DRAFT_471321</name>
</gene>
<dbReference type="Proteomes" id="UP000799423">
    <property type="component" value="Unassembled WGS sequence"/>
</dbReference>
<dbReference type="EMBL" id="MU006329">
    <property type="protein sequence ID" value="KAF2846991.1"/>
    <property type="molecule type" value="Genomic_DNA"/>
</dbReference>